<name>A0ACB6ZIA9_THEGA</name>
<protein>
    <submittedName>
        <fullName evidence="1">Zn-dependent exopeptidase</fullName>
    </submittedName>
</protein>
<proteinExistence type="predicted"/>
<evidence type="ECO:0000313" key="2">
    <source>
        <dbReference type="Proteomes" id="UP000886501"/>
    </source>
</evidence>
<accession>A0ACB6ZIA9</accession>
<organism evidence="1 2">
    <name type="scientific">Thelephora ganbajun</name>
    <name type="common">Ganba fungus</name>
    <dbReference type="NCBI Taxonomy" id="370292"/>
    <lineage>
        <taxon>Eukaryota</taxon>
        <taxon>Fungi</taxon>
        <taxon>Dikarya</taxon>
        <taxon>Basidiomycota</taxon>
        <taxon>Agaricomycotina</taxon>
        <taxon>Agaricomycetes</taxon>
        <taxon>Thelephorales</taxon>
        <taxon>Thelephoraceae</taxon>
        <taxon>Thelephora</taxon>
    </lineage>
</organism>
<dbReference type="Proteomes" id="UP000886501">
    <property type="component" value="Unassembled WGS sequence"/>
</dbReference>
<keyword evidence="2" id="KW-1185">Reference proteome</keyword>
<reference evidence="1" key="1">
    <citation type="submission" date="2019-10" db="EMBL/GenBank/DDBJ databases">
        <authorList>
            <consortium name="DOE Joint Genome Institute"/>
            <person name="Kuo A."/>
            <person name="Miyauchi S."/>
            <person name="Kiss E."/>
            <person name="Drula E."/>
            <person name="Kohler A."/>
            <person name="Sanchez-Garcia M."/>
            <person name="Andreopoulos B."/>
            <person name="Barry K.W."/>
            <person name="Bonito G."/>
            <person name="Buee M."/>
            <person name="Carver A."/>
            <person name="Chen C."/>
            <person name="Cichocki N."/>
            <person name="Clum A."/>
            <person name="Culley D."/>
            <person name="Crous P.W."/>
            <person name="Fauchery L."/>
            <person name="Girlanda M."/>
            <person name="Hayes R."/>
            <person name="Keri Z."/>
            <person name="Labutti K."/>
            <person name="Lipzen A."/>
            <person name="Lombard V."/>
            <person name="Magnuson J."/>
            <person name="Maillard F."/>
            <person name="Morin E."/>
            <person name="Murat C."/>
            <person name="Nolan M."/>
            <person name="Ohm R."/>
            <person name="Pangilinan J."/>
            <person name="Pereira M."/>
            <person name="Perotto S."/>
            <person name="Peter M."/>
            <person name="Riley R."/>
            <person name="Sitrit Y."/>
            <person name="Stielow B."/>
            <person name="Szollosi G."/>
            <person name="Zifcakova L."/>
            <person name="Stursova M."/>
            <person name="Spatafora J.W."/>
            <person name="Tedersoo L."/>
            <person name="Vaario L.-M."/>
            <person name="Yamada A."/>
            <person name="Yan M."/>
            <person name="Wang P."/>
            <person name="Xu J."/>
            <person name="Bruns T."/>
            <person name="Baldrian P."/>
            <person name="Vilgalys R."/>
            <person name="Henrissat B."/>
            <person name="Grigoriev I.V."/>
            <person name="Hibbett D."/>
            <person name="Nagy L.G."/>
            <person name="Martin F.M."/>
        </authorList>
    </citation>
    <scope>NUCLEOTIDE SEQUENCE</scope>
    <source>
        <strain evidence="1">P2</strain>
    </source>
</reference>
<reference evidence="1" key="2">
    <citation type="journal article" date="2020" name="Nat. Commun.">
        <title>Large-scale genome sequencing of mycorrhizal fungi provides insights into the early evolution of symbiotic traits.</title>
        <authorList>
            <person name="Miyauchi S."/>
            <person name="Kiss E."/>
            <person name="Kuo A."/>
            <person name="Drula E."/>
            <person name="Kohler A."/>
            <person name="Sanchez-Garcia M."/>
            <person name="Morin E."/>
            <person name="Andreopoulos B."/>
            <person name="Barry K.W."/>
            <person name="Bonito G."/>
            <person name="Buee M."/>
            <person name="Carver A."/>
            <person name="Chen C."/>
            <person name="Cichocki N."/>
            <person name="Clum A."/>
            <person name="Culley D."/>
            <person name="Crous P.W."/>
            <person name="Fauchery L."/>
            <person name="Girlanda M."/>
            <person name="Hayes R.D."/>
            <person name="Keri Z."/>
            <person name="LaButti K."/>
            <person name="Lipzen A."/>
            <person name="Lombard V."/>
            <person name="Magnuson J."/>
            <person name="Maillard F."/>
            <person name="Murat C."/>
            <person name="Nolan M."/>
            <person name="Ohm R.A."/>
            <person name="Pangilinan J."/>
            <person name="Pereira M.F."/>
            <person name="Perotto S."/>
            <person name="Peter M."/>
            <person name="Pfister S."/>
            <person name="Riley R."/>
            <person name="Sitrit Y."/>
            <person name="Stielow J.B."/>
            <person name="Szollosi G."/>
            <person name="Zifcakova L."/>
            <person name="Stursova M."/>
            <person name="Spatafora J.W."/>
            <person name="Tedersoo L."/>
            <person name="Vaario L.M."/>
            <person name="Yamada A."/>
            <person name="Yan M."/>
            <person name="Wang P."/>
            <person name="Xu J."/>
            <person name="Bruns T."/>
            <person name="Baldrian P."/>
            <person name="Vilgalys R."/>
            <person name="Dunand C."/>
            <person name="Henrissat B."/>
            <person name="Grigoriev I.V."/>
            <person name="Hibbett D."/>
            <person name="Nagy L.G."/>
            <person name="Martin F.M."/>
        </authorList>
    </citation>
    <scope>NUCLEOTIDE SEQUENCE</scope>
    <source>
        <strain evidence="1">P2</strain>
    </source>
</reference>
<gene>
    <name evidence="1" type="ORF">BDM02DRAFT_3114249</name>
</gene>
<comment type="caution">
    <text evidence="1">The sequence shown here is derived from an EMBL/GenBank/DDBJ whole genome shotgun (WGS) entry which is preliminary data.</text>
</comment>
<evidence type="ECO:0000313" key="1">
    <source>
        <dbReference type="EMBL" id="KAF9649136.1"/>
    </source>
</evidence>
<sequence>MEIEGVITGEDTLLAGLERLVARTTDDTPTTPGMQRPLITDTPVYSIPYYTGSSVILSISPHLLPHIDKALPLSYKAYSLPKIPLPFRRVPEEAKERIRRWTDSVEYDDDIAWIAEGLSVSQLHKDVRYLTGEDPDSPILSRNSFSEGGKLAAEWILEQIENTGAECELKQFLMGFAPNVICEYESLDESAGTIILSSHYDSRGSLGNPRAPGGDDNASGTAAILSIARTIARKGILFKSNVQLVAFAGEEQGLWGSRNHARELRGQEANITLVAHSDMLAYHVPGEPPQLAFPKIGTQEVIDLISKVASTYTPELAVGSTPACCSDHQTFHEQGFPAAQLFERRGLIADPMYHNSGDLSDREGYDFEQLRSITKALMATLLHTAGYEIDGWSRSRPLQSH</sequence>
<dbReference type="EMBL" id="MU118002">
    <property type="protein sequence ID" value="KAF9649136.1"/>
    <property type="molecule type" value="Genomic_DNA"/>
</dbReference>